<sequence>MKRQILLFFLITTVIASNMSKTFAQETKKEEKPQKKEAKLTKHRIEKAWTIEAGGGVSTFFKENMGSNIDYKSIAPIGHFAVNRAINDIFILGLEGNYGMILGQEVQPTVIDGRFNMLINFSNWANKDVVDSRFTFYGKIGGGINYLQNQTLPALEKNWAIAGGAGIIVDYNMSKHFALRLHADGNIMKRQYYTGGSDKDYNFNRMPIYLNAGLSLAYKFNFAKDKEQKMKKLIRSQNKEFFRKDVHEFDIKTKESIGQGEECLVEVNVIKGDFKADAKLEIELLPGIMGYNEKTGKYDLETIKIVDDNMTAKDTIHYLFKLKATQKFDRGLYVMGTYSYINKHKKRQKVKIESAVYKSSKWEFRVQLAAFSQIPFTNETAHKYFRIDAEIIDEDTNGVTKFLIGRFKSYAKAKSYCKKIQEDTTIQDAFVVGYKDGIRIKSLKGHHFGSYK</sequence>
<accession>A0AC61NCM0</accession>
<organism evidence="1 2">
    <name type="scientific">Halosquirtibacter laminarini</name>
    <dbReference type="NCBI Taxonomy" id="3374600"/>
    <lineage>
        <taxon>Bacteria</taxon>
        <taxon>Pseudomonadati</taxon>
        <taxon>Bacteroidota</taxon>
        <taxon>Bacteroidia</taxon>
        <taxon>Marinilabiliales</taxon>
        <taxon>Prolixibacteraceae</taxon>
        <taxon>Halosquirtibacter</taxon>
    </lineage>
</organism>
<reference evidence="1" key="1">
    <citation type="submission" date="2021-08" db="EMBL/GenBank/DDBJ databases">
        <title>Novel anaerobic bacterium isolated from sea squirt in East Sea, Republic of Korea.</title>
        <authorList>
            <person name="Nguyen T.H."/>
            <person name="Li Z."/>
            <person name="Lee Y.-J."/>
            <person name="Ko J."/>
            <person name="Kim S.-G."/>
        </authorList>
    </citation>
    <scope>NUCLEOTIDE SEQUENCE</scope>
    <source>
        <strain evidence="1">KCTC 25031</strain>
    </source>
</reference>
<name>A0AC61NCM0_9BACT</name>
<dbReference type="Proteomes" id="UP000826212">
    <property type="component" value="Chromosome"/>
</dbReference>
<keyword evidence="2" id="KW-1185">Reference proteome</keyword>
<evidence type="ECO:0000313" key="2">
    <source>
        <dbReference type="Proteomes" id="UP000826212"/>
    </source>
</evidence>
<dbReference type="EMBL" id="CP081303">
    <property type="protein sequence ID" value="QZE13263.1"/>
    <property type="molecule type" value="Genomic_DNA"/>
</dbReference>
<evidence type="ECO:0000313" key="1">
    <source>
        <dbReference type="EMBL" id="QZE13263.1"/>
    </source>
</evidence>
<protein>
    <submittedName>
        <fullName evidence="1">SPOR domain-containing protein</fullName>
    </submittedName>
</protein>
<proteinExistence type="predicted"/>
<gene>
    <name evidence="1" type="ORF">K4L44_11775</name>
</gene>